<organism evidence="2 3">
    <name type="scientific">Populus trichocarpa</name>
    <name type="common">Western balsam poplar</name>
    <name type="synonym">Populus balsamifera subsp. trichocarpa</name>
    <dbReference type="NCBI Taxonomy" id="3694"/>
    <lineage>
        <taxon>Eukaryota</taxon>
        <taxon>Viridiplantae</taxon>
        <taxon>Streptophyta</taxon>
        <taxon>Embryophyta</taxon>
        <taxon>Tracheophyta</taxon>
        <taxon>Spermatophyta</taxon>
        <taxon>Magnoliopsida</taxon>
        <taxon>eudicotyledons</taxon>
        <taxon>Gunneridae</taxon>
        <taxon>Pentapetalae</taxon>
        <taxon>rosids</taxon>
        <taxon>fabids</taxon>
        <taxon>Malpighiales</taxon>
        <taxon>Salicaceae</taxon>
        <taxon>Saliceae</taxon>
        <taxon>Populus</taxon>
    </lineage>
</organism>
<evidence type="ECO:0000313" key="3">
    <source>
        <dbReference type="Proteomes" id="UP000006729"/>
    </source>
</evidence>
<evidence type="ECO:0000313" key="2">
    <source>
        <dbReference type="EMBL" id="PNT57904.1"/>
    </source>
</evidence>
<feature type="region of interest" description="Disordered" evidence="1">
    <location>
        <begin position="1"/>
        <end position="31"/>
    </location>
</feature>
<evidence type="ECO:0000256" key="1">
    <source>
        <dbReference type="SAM" id="MobiDB-lite"/>
    </source>
</evidence>
<name>B9GF46_POPTR</name>
<dbReference type="SUPFAM" id="SSF52540">
    <property type="entry name" value="P-loop containing nucleoside triphosphate hydrolases"/>
    <property type="match status" value="1"/>
</dbReference>
<dbReference type="InterPro" id="IPR027417">
    <property type="entry name" value="P-loop_NTPase"/>
</dbReference>
<dbReference type="EMBL" id="CM009290">
    <property type="protein sequence ID" value="PNT57904.1"/>
    <property type="molecule type" value="Genomic_DNA"/>
</dbReference>
<reference evidence="2 3" key="1">
    <citation type="journal article" date="2006" name="Science">
        <title>The genome of black cottonwood, Populus trichocarpa (Torr. &amp; Gray).</title>
        <authorList>
            <person name="Tuskan G.A."/>
            <person name="Difazio S."/>
            <person name="Jansson S."/>
            <person name="Bohlmann J."/>
            <person name="Grigoriev I."/>
            <person name="Hellsten U."/>
            <person name="Putnam N."/>
            <person name="Ralph S."/>
            <person name="Rombauts S."/>
            <person name="Salamov A."/>
            <person name="Schein J."/>
            <person name="Sterck L."/>
            <person name="Aerts A."/>
            <person name="Bhalerao R.R."/>
            <person name="Bhalerao R.P."/>
            <person name="Blaudez D."/>
            <person name="Boerjan W."/>
            <person name="Brun A."/>
            <person name="Brunner A."/>
            <person name="Busov V."/>
            <person name="Campbell M."/>
            <person name="Carlson J."/>
            <person name="Chalot M."/>
            <person name="Chapman J."/>
            <person name="Chen G.L."/>
            <person name="Cooper D."/>
            <person name="Coutinho P.M."/>
            <person name="Couturier J."/>
            <person name="Covert S."/>
            <person name="Cronk Q."/>
            <person name="Cunningham R."/>
            <person name="Davis J."/>
            <person name="Degroeve S."/>
            <person name="Dejardin A."/>
            <person name="Depamphilis C."/>
            <person name="Detter J."/>
            <person name="Dirks B."/>
            <person name="Dubchak I."/>
            <person name="Duplessis S."/>
            <person name="Ehlting J."/>
            <person name="Ellis B."/>
            <person name="Gendler K."/>
            <person name="Goodstein D."/>
            <person name="Gribskov M."/>
            <person name="Grimwood J."/>
            <person name="Groover A."/>
            <person name="Gunter L."/>
            <person name="Hamberger B."/>
            <person name="Heinze B."/>
            <person name="Helariutta Y."/>
            <person name="Henrissat B."/>
            <person name="Holligan D."/>
            <person name="Holt R."/>
            <person name="Huang W."/>
            <person name="Islam-Faridi N."/>
            <person name="Jones S."/>
            <person name="Jones-Rhoades M."/>
            <person name="Jorgensen R."/>
            <person name="Joshi C."/>
            <person name="Kangasjarvi J."/>
            <person name="Karlsson J."/>
            <person name="Kelleher C."/>
            <person name="Kirkpatrick R."/>
            <person name="Kirst M."/>
            <person name="Kohler A."/>
            <person name="Kalluri U."/>
            <person name="Larimer F."/>
            <person name="Leebens-Mack J."/>
            <person name="Leple J.C."/>
            <person name="Locascio P."/>
            <person name="Lou Y."/>
            <person name="Lucas S."/>
            <person name="Martin F."/>
            <person name="Montanini B."/>
            <person name="Napoli C."/>
            <person name="Nelson D.R."/>
            <person name="Nelson C."/>
            <person name="Nieminen K."/>
            <person name="Nilsson O."/>
            <person name="Pereda V."/>
            <person name="Peter G."/>
            <person name="Philippe R."/>
            <person name="Pilate G."/>
            <person name="Poliakov A."/>
            <person name="Razumovskaya J."/>
            <person name="Richardson P."/>
            <person name="Rinaldi C."/>
            <person name="Ritland K."/>
            <person name="Rouze P."/>
            <person name="Ryaboy D."/>
            <person name="Schmutz J."/>
            <person name="Schrader J."/>
            <person name="Segerman B."/>
            <person name="Shin H."/>
            <person name="Siddiqui A."/>
            <person name="Sterky F."/>
            <person name="Terry A."/>
            <person name="Tsai C.J."/>
            <person name="Uberbacher E."/>
            <person name="Unneberg P."/>
            <person name="Vahala J."/>
            <person name="Wall K."/>
            <person name="Wessler S."/>
            <person name="Yang G."/>
            <person name="Yin T."/>
            <person name="Douglas C."/>
            <person name="Marra M."/>
            <person name="Sandberg G."/>
            <person name="Van de Peer Y."/>
            <person name="Rokhsar D."/>
        </authorList>
    </citation>
    <scope>NUCLEOTIDE SEQUENCE [LARGE SCALE GENOMIC DNA]</scope>
    <source>
        <strain evidence="3">cv. Nisqually</strain>
    </source>
</reference>
<dbReference type="STRING" id="3694.B9GF46"/>
<protein>
    <recommendedName>
        <fullName evidence="4">ABC transporter domain-containing protein</fullName>
    </recommendedName>
</protein>
<accession>B9GF46</accession>
<dbReference type="HOGENOM" id="CLU_2214482_0_0_1"/>
<dbReference type="GO" id="GO:0009941">
    <property type="term" value="C:chloroplast envelope"/>
    <property type="evidence" value="ECO:0000318"/>
    <property type="project" value="GO_Central"/>
</dbReference>
<dbReference type="Proteomes" id="UP000006729">
    <property type="component" value="Chromosome 1"/>
</dbReference>
<proteinExistence type="predicted"/>
<evidence type="ECO:0008006" key="4">
    <source>
        <dbReference type="Google" id="ProtNLM"/>
    </source>
</evidence>
<dbReference type="InParanoid" id="B9GF46"/>
<dbReference type="AlphaFoldDB" id="B9GF46"/>
<dbReference type="SUPFAM" id="SSF101447">
    <property type="entry name" value="Formin homology 2 domain (FH2 domain)"/>
    <property type="match status" value="1"/>
</dbReference>
<dbReference type="GO" id="GO:0005524">
    <property type="term" value="F:ATP binding"/>
    <property type="evidence" value="ECO:0000318"/>
    <property type="project" value="GO_Central"/>
</dbReference>
<dbReference type="GO" id="GO:0042626">
    <property type="term" value="F:ATPase-coupled transmembrane transporter activity"/>
    <property type="evidence" value="ECO:0000318"/>
    <property type="project" value="GO_Central"/>
</dbReference>
<feature type="compositionally biased region" description="Pro residues" evidence="1">
    <location>
        <begin position="20"/>
        <end position="31"/>
    </location>
</feature>
<feature type="compositionally biased region" description="Polar residues" evidence="1">
    <location>
        <begin position="1"/>
        <end position="13"/>
    </location>
</feature>
<gene>
    <name evidence="2" type="ORF">POPTR_001G327600</name>
</gene>
<sequence length="107" mass="12056">MATSTLSTIQSSLNRKRLRLPPPPPPPPPPPISISFQFHKIVKTSAVTVPLKSDWKARADVIKLLKRLEKKLTILVVSHDLKELATIVDHPWRMEMGGFLMEELLSV</sequence>
<keyword evidence="3" id="KW-1185">Reference proteome</keyword>